<dbReference type="Gene3D" id="3.30.70.580">
    <property type="entry name" value="Pseudouridine synthase I, catalytic domain, N-terminal subdomain"/>
    <property type="match status" value="1"/>
</dbReference>
<evidence type="ECO:0000256" key="4">
    <source>
        <dbReference type="HAMAP-Rule" id="MF_00171"/>
    </source>
</evidence>
<dbReference type="RefSeq" id="WP_026419507.1">
    <property type="nucleotide sequence ID" value="NZ_AUBJ02000001.1"/>
</dbReference>
<gene>
    <name evidence="4" type="primary">truA</name>
    <name evidence="7" type="ORF">G443_003714</name>
</gene>
<evidence type="ECO:0000313" key="7">
    <source>
        <dbReference type="EMBL" id="MCP2333444.1"/>
    </source>
</evidence>
<dbReference type="Pfam" id="PF01416">
    <property type="entry name" value="PseudoU_synth_1"/>
    <property type="match status" value="2"/>
</dbReference>
<dbReference type="Gene3D" id="3.30.70.660">
    <property type="entry name" value="Pseudouridine synthase I, catalytic domain, C-terminal subdomain"/>
    <property type="match status" value="1"/>
</dbReference>
<dbReference type="InterPro" id="IPR020094">
    <property type="entry name" value="TruA/RsuA/RluB/E/F_N"/>
</dbReference>
<evidence type="ECO:0000256" key="2">
    <source>
        <dbReference type="ARBA" id="ARBA00022694"/>
    </source>
</evidence>
<keyword evidence="8" id="KW-1185">Reference proteome</keyword>
<evidence type="ECO:0000256" key="1">
    <source>
        <dbReference type="ARBA" id="ARBA00009375"/>
    </source>
</evidence>
<feature type="binding site" evidence="4">
    <location>
        <position position="107"/>
    </location>
    <ligand>
        <name>substrate</name>
    </ligand>
</feature>
<dbReference type="CDD" id="cd02570">
    <property type="entry name" value="PseudoU_synth_EcTruA"/>
    <property type="match status" value="1"/>
</dbReference>
<reference evidence="7 8" key="1">
    <citation type="submission" date="2013-07" db="EMBL/GenBank/DDBJ databases">
        <authorList>
            <consortium name="DOE Joint Genome Institute"/>
            <person name="Reeve W."/>
            <person name="Huntemann M."/>
            <person name="Han J."/>
            <person name="Chen A."/>
            <person name="Kyrpides N."/>
            <person name="Mavromatis K."/>
            <person name="Markowitz V."/>
            <person name="Palaniappan K."/>
            <person name="Ivanova N."/>
            <person name="Schaumberg A."/>
            <person name="Pati A."/>
            <person name="Liolios K."/>
            <person name="Nordberg H.P."/>
            <person name="Cantor M.N."/>
            <person name="Hua S.X."/>
            <person name="Woyke T."/>
        </authorList>
    </citation>
    <scope>NUCLEOTIDE SEQUENCE [LARGE SCALE GENOMIC DNA]</scope>
    <source>
        <strain evidence="7 8">DSM 43889</strain>
    </source>
</reference>
<comment type="function">
    <text evidence="4">Formation of pseudouridine at positions 38, 39 and 40 in the anticodon stem and loop of transfer RNAs.</text>
</comment>
<evidence type="ECO:0000256" key="5">
    <source>
        <dbReference type="RuleBase" id="RU003792"/>
    </source>
</evidence>
<keyword evidence="3 4" id="KW-0413">Isomerase</keyword>
<feature type="domain" description="Pseudouridine synthase I TruA alpha/beta" evidence="6">
    <location>
        <begin position="6"/>
        <end position="100"/>
    </location>
</feature>
<dbReference type="SUPFAM" id="SSF55120">
    <property type="entry name" value="Pseudouridine synthase"/>
    <property type="match status" value="1"/>
</dbReference>
<dbReference type="PANTHER" id="PTHR11142">
    <property type="entry name" value="PSEUDOURIDYLATE SYNTHASE"/>
    <property type="match status" value="1"/>
</dbReference>
<organism evidence="7 8">
    <name type="scientific">Actinoalloteichus caeruleus DSM 43889</name>
    <dbReference type="NCBI Taxonomy" id="1120930"/>
    <lineage>
        <taxon>Bacteria</taxon>
        <taxon>Bacillati</taxon>
        <taxon>Actinomycetota</taxon>
        <taxon>Actinomycetes</taxon>
        <taxon>Pseudonocardiales</taxon>
        <taxon>Pseudonocardiaceae</taxon>
        <taxon>Actinoalloteichus</taxon>
        <taxon>Actinoalloteichus cyanogriseus</taxon>
    </lineage>
</organism>
<reference evidence="7 8" key="2">
    <citation type="submission" date="2022-06" db="EMBL/GenBank/DDBJ databases">
        <title>Genomic Encyclopedia of Type Strains, Phase I: the one thousand microbial genomes (KMG-I) project.</title>
        <authorList>
            <person name="Kyrpides N."/>
        </authorList>
    </citation>
    <scope>NUCLEOTIDE SEQUENCE [LARGE SCALE GENOMIC DNA]</scope>
    <source>
        <strain evidence="7 8">DSM 43889</strain>
    </source>
</reference>
<dbReference type="NCBIfam" id="TIGR00071">
    <property type="entry name" value="hisT_truA"/>
    <property type="match status" value="1"/>
</dbReference>
<evidence type="ECO:0000259" key="6">
    <source>
        <dbReference type="Pfam" id="PF01416"/>
    </source>
</evidence>
<feature type="active site" description="Nucleophile" evidence="4">
    <location>
        <position position="49"/>
    </location>
</feature>
<sequence>MRLDISYDGGEFSGWARQPGRRTVCGVLEDSLSMILRLDVRLTVAGRTDAGVHATGQVAHCDLPAEVDPGQLARRVNRLLPPDVRVLGARAVSPDFDARFSALCRHYVYRLTDSPVGGDPLTRRHVLAWTRPLDVAAMNEASARLLGEHDFAAYCRRREGATTVRALQRLRWDRLGGPGTAAHHLIEVRVSADAFCHSMVRSLVGALLAVGDGRRPVEWPGALLSRSSRVDDVVVAPAHGLALTGVDYPDDAELAARAERTRRLRVPGQATSPG</sequence>
<proteinExistence type="inferred from homology"/>
<dbReference type="InterPro" id="IPR020095">
    <property type="entry name" value="PsdUridine_synth_TruA_C"/>
</dbReference>
<comment type="caution">
    <text evidence="4">Lacks conserved residue(s) required for the propagation of feature annotation.</text>
</comment>
<evidence type="ECO:0000313" key="8">
    <source>
        <dbReference type="Proteomes" id="UP000791080"/>
    </source>
</evidence>
<protein>
    <recommendedName>
        <fullName evidence="4">tRNA pseudouridine synthase A</fullName>
        <ecNumber evidence="4">5.4.99.12</ecNumber>
    </recommendedName>
    <alternativeName>
        <fullName evidence="4">tRNA pseudouridine(38-40) synthase</fullName>
    </alternativeName>
    <alternativeName>
        <fullName evidence="4">tRNA pseudouridylate synthase I</fullName>
    </alternativeName>
    <alternativeName>
        <fullName evidence="4">tRNA-uridine isomerase I</fullName>
    </alternativeName>
</protein>
<evidence type="ECO:0000256" key="3">
    <source>
        <dbReference type="ARBA" id="ARBA00023235"/>
    </source>
</evidence>
<comment type="caution">
    <text evidence="7">The sequence shown here is derived from an EMBL/GenBank/DDBJ whole genome shotgun (WGS) entry which is preliminary data.</text>
</comment>
<comment type="catalytic activity">
    <reaction evidence="4 5">
        <text>uridine(38/39/40) in tRNA = pseudouridine(38/39/40) in tRNA</text>
        <dbReference type="Rhea" id="RHEA:22376"/>
        <dbReference type="Rhea" id="RHEA-COMP:10085"/>
        <dbReference type="Rhea" id="RHEA-COMP:10087"/>
        <dbReference type="ChEBI" id="CHEBI:65314"/>
        <dbReference type="ChEBI" id="CHEBI:65315"/>
        <dbReference type="EC" id="5.4.99.12"/>
    </reaction>
</comment>
<keyword evidence="2 4" id="KW-0819">tRNA processing</keyword>
<dbReference type="HAMAP" id="MF_00171">
    <property type="entry name" value="TruA"/>
    <property type="match status" value="1"/>
</dbReference>
<feature type="domain" description="Pseudouridine synthase I TruA alpha/beta" evidence="6">
    <location>
        <begin position="141"/>
        <end position="249"/>
    </location>
</feature>
<comment type="similarity">
    <text evidence="1 4 5">Belongs to the tRNA pseudouridine synthase TruA family.</text>
</comment>
<dbReference type="Proteomes" id="UP000791080">
    <property type="component" value="Unassembled WGS sequence"/>
</dbReference>
<comment type="subunit">
    <text evidence="4">Homodimer.</text>
</comment>
<dbReference type="PIRSF" id="PIRSF001430">
    <property type="entry name" value="tRNA_psdUrid_synth"/>
    <property type="match status" value="1"/>
</dbReference>
<dbReference type="PANTHER" id="PTHR11142:SF0">
    <property type="entry name" value="TRNA PSEUDOURIDINE SYNTHASE-LIKE 1"/>
    <property type="match status" value="1"/>
</dbReference>
<name>A0ABT1JLP6_ACTCY</name>
<accession>A0ABT1JLP6</accession>
<dbReference type="EMBL" id="AUBJ02000001">
    <property type="protein sequence ID" value="MCP2333444.1"/>
    <property type="molecule type" value="Genomic_DNA"/>
</dbReference>
<dbReference type="EC" id="5.4.99.12" evidence="4"/>
<dbReference type="InterPro" id="IPR020097">
    <property type="entry name" value="PsdUridine_synth_TruA_a/b_dom"/>
</dbReference>
<dbReference type="InterPro" id="IPR001406">
    <property type="entry name" value="PsdUridine_synth_TruA"/>
</dbReference>
<dbReference type="InterPro" id="IPR020103">
    <property type="entry name" value="PsdUridine_synth_cat_dom_sf"/>
</dbReference>